<evidence type="ECO:0000256" key="3">
    <source>
        <dbReference type="ARBA" id="ARBA00029447"/>
    </source>
</evidence>
<evidence type="ECO:0000259" key="7">
    <source>
        <dbReference type="PROSITE" id="PS50112"/>
    </source>
</evidence>
<keyword evidence="4" id="KW-0807">Transducer</keyword>
<dbReference type="NCBIfam" id="TIGR00229">
    <property type="entry name" value="sensory_box"/>
    <property type="match status" value="2"/>
</dbReference>
<evidence type="ECO:0000256" key="5">
    <source>
        <dbReference type="SAM" id="MobiDB-lite"/>
    </source>
</evidence>
<evidence type="ECO:0000259" key="6">
    <source>
        <dbReference type="PROSITE" id="PS50111"/>
    </source>
</evidence>
<dbReference type="SUPFAM" id="SSF58104">
    <property type="entry name" value="Methyl-accepting chemotaxis protein (MCP) signaling domain"/>
    <property type="match status" value="1"/>
</dbReference>
<dbReference type="InterPro" id="IPR000014">
    <property type="entry name" value="PAS"/>
</dbReference>
<evidence type="ECO:0000256" key="1">
    <source>
        <dbReference type="ARBA" id="ARBA00004370"/>
    </source>
</evidence>
<name>A0A917I5A9_9HYPH</name>
<dbReference type="PROSITE" id="PS50112">
    <property type="entry name" value="PAS"/>
    <property type="match status" value="2"/>
</dbReference>
<protein>
    <submittedName>
        <fullName evidence="9">Methyl-accepting chemotaxis protein</fullName>
    </submittedName>
</protein>
<dbReference type="PROSITE" id="PS50111">
    <property type="entry name" value="CHEMOTAXIS_TRANSDUC_2"/>
    <property type="match status" value="1"/>
</dbReference>
<dbReference type="SMART" id="SM00086">
    <property type="entry name" value="PAC"/>
    <property type="match status" value="2"/>
</dbReference>
<dbReference type="PANTHER" id="PTHR43531">
    <property type="entry name" value="PROTEIN ICFG"/>
    <property type="match status" value="1"/>
</dbReference>
<feature type="domain" description="Methyl-accepting transducer" evidence="6">
    <location>
        <begin position="305"/>
        <end position="534"/>
    </location>
</feature>
<dbReference type="SMART" id="SM00283">
    <property type="entry name" value="MA"/>
    <property type="match status" value="1"/>
</dbReference>
<dbReference type="InterPro" id="IPR001610">
    <property type="entry name" value="PAC"/>
</dbReference>
<comment type="subcellular location">
    <subcellularLocation>
        <location evidence="1">Membrane</location>
    </subcellularLocation>
</comment>
<comment type="similarity">
    <text evidence="3">Belongs to the methyl-accepting chemotaxis (MCP) protein family.</text>
</comment>
<dbReference type="Gene3D" id="3.30.450.20">
    <property type="entry name" value="PAS domain"/>
    <property type="match status" value="2"/>
</dbReference>
<dbReference type="InterPro" id="IPR051310">
    <property type="entry name" value="MCP_chemotaxis"/>
</dbReference>
<dbReference type="SMART" id="SM00091">
    <property type="entry name" value="PAS"/>
    <property type="match status" value="2"/>
</dbReference>
<dbReference type="CDD" id="cd11386">
    <property type="entry name" value="MCP_signal"/>
    <property type="match status" value="1"/>
</dbReference>
<dbReference type="Proteomes" id="UP000603912">
    <property type="component" value="Unassembled WGS sequence"/>
</dbReference>
<keyword evidence="2" id="KW-0488">Methylation</keyword>
<evidence type="ECO:0000259" key="8">
    <source>
        <dbReference type="PROSITE" id="PS50113"/>
    </source>
</evidence>
<dbReference type="InterPro" id="IPR004090">
    <property type="entry name" value="Chemotax_Me-accpt_rcpt"/>
</dbReference>
<feature type="domain" description="PAS" evidence="7">
    <location>
        <begin position="7"/>
        <end position="66"/>
    </location>
</feature>
<dbReference type="SUPFAM" id="SSF55785">
    <property type="entry name" value="PYP-like sensor domain (PAS domain)"/>
    <property type="match status" value="2"/>
</dbReference>
<dbReference type="EMBL" id="BMES01000001">
    <property type="protein sequence ID" value="GGH12501.1"/>
    <property type="molecule type" value="Genomic_DNA"/>
</dbReference>
<dbReference type="PRINTS" id="PR00260">
    <property type="entry name" value="CHEMTRNSDUCR"/>
</dbReference>
<dbReference type="InterPro" id="IPR035965">
    <property type="entry name" value="PAS-like_dom_sf"/>
</dbReference>
<dbReference type="Gene3D" id="1.10.287.950">
    <property type="entry name" value="Methyl-accepting chemotaxis protein"/>
    <property type="match status" value="1"/>
</dbReference>
<dbReference type="InterPro" id="IPR000700">
    <property type="entry name" value="PAS-assoc_C"/>
</dbReference>
<keyword evidence="10" id="KW-1185">Reference proteome</keyword>
<dbReference type="Pfam" id="PF08447">
    <property type="entry name" value="PAS_3"/>
    <property type="match status" value="2"/>
</dbReference>
<feature type="domain" description="PAC" evidence="8">
    <location>
        <begin position="202"/>
        <end position="254"/>
    </location>
</feature>
<dbReference type="GO" id="GO:0006935">
    <property type="term" value="P:chemotaxis"/>
    <property type="evidence" value="ECO:0007669"/>
    <property type="project" value="InterPro"/>
</dbReference>
<dbReference type="FunFam" id="1.10.287.950:FF:000001">
    <property type="entry name" value="Methyl-accepting chemotaxis sensory transducer"/>
    <property type="match status" value="1"/>
</dbReference>
<feature type="domain" description="PAS" evidence="7">
    <location>
        <begin position="149"/>
        <end position="185"/>
    </location>
</feature>
<dbReference type="Pfam" id="PF00015">
    <property type="entry name" value="MCPsignal"/>
    <property type="match status" value="1"/>
</dbReference>
<dbReference type="CDD" id="cd00130">
    <property type="entry name" value="PAS"/>
    <property type="match status" value="2"/>
</dbReference>
<dbReference type="PANTHER" id="PTHR43531:SF14">
    <property type="entry name" value="METHYL-ACCEPTING CHEMOTAXIS PROTEIN I-RELATED"/>
    <property type="match status" value="1"/>
</dbReference>
<proteinExistence type="inferred from homology"/>
<evidence type="ECO:0000313" key="10">
    <source>
        <dbReference type="Proteomes" id="UP000603912"/>
    </source>
</evidence>
<reference evidence="9" key="1">
    <citation type="journal article" date="2014" name="Int. J. Syst. Evol. Microbiol.">
        <title>Complete genome sequence of Corynebacterium casei LMG S-19264T (=DSM 44701T), isolated from a smear-ripened cheese.</title>
        <authorList>
            <consortium name="US DOE Joint Genome Institute (JGI-PGF)"/>
            <person name="Walter F."/>
            <person name="Albersmeier A."/>
            <person name="Kalinowski J."/>
            <person name="Ruckert C."/>
        </authorList>
    </citation>
    <scope>NUCLEOTIDE SEQUENCE</scope>
    <source>
        <strain evidence="9">CGMCC 1.12214</strain>
    </source>
</reference>
<dbReference type="InterPro" id="IPR013655">
    <property type="entry name" value="PAS_fold_3"/>
</dbReference>
<dbReference type="GO" id="GO:0007165">
    <property type="term" value="P:signal transduction"/>
    <property type="evidence" value="ECO:0007669"/>
    <property type="project" value="UniProtKB-KW"/>
</dbReference>
<accession>A0A917I5A9</accession>
<feature type="region of interest" description="Disordered" evidence="5">
    <location>
        <begin position="541"/>
        <end position="574"/>
    </location>
</feature>
<dbReference type="PROSITE" id="PS50113">
    <property type="entry name" value="PAC"/>
    <property type="match status" value="1"/>
</dbReference>
<dbReference type="GO" id="GO:0005886">
    <property type="term" value="C:plasma membrane"/>
    <property type="evidence" value="ECO:0007669"/>
    <property type="project" value="TreeGrafter"/>
</dbReference>
<evidence type="ECO:0000256" key="4">
    <source>
        <dbReference type="PROSITE-ProRule" id="PRU00284"/>
    </source>
</evidence>
<dbReference type="InterPro" id="IPR004089">
    <property type="entry name" value="MCPsignal_dom"/>
</dbReference>
<evidence type="ECO:0000256" key="2">
    <source>
        <dbReference type="ARBA" id="ARBA00022481"/>
    </source>
</evidence>
<sequence>MNRFFARENSIEKAIDRSQAMIEFDLSGKILQANENFLRVMGYTIDEIVGKHHSMFAEAVYRDSSEYKQFWAKLNCGEFDAGQYRRIAKGGRGVWLQASYMPVLDPSGKPTKVVKLASEITAQVNRARDMEGKLAAIDRVQAVIEFGLDGEVITANQNFFDVVGYSLDEIKGKHHSMFVDPAERSSPSYQQFWDKLRRGETDAAQYRRLGKGGREIWIQASYNPVFDADGKPCKIVKFATDITEQIRSIQSIERAAAAVVEATRNKDLTTRMECTDATGPMKSLADGVNELLDTFAGVVDQVRNSARTASTASAEIATGNHELAARTEQQAASLEQTAATTEELAASVKATASASKQAREAAQGASEVADAGGNIVRQAVDAMARIEQASRKISDITGVIDEIAFQTNLLALNAAVEAARAGEAGKGFAVVASEVRTLAQRSSEAAKDITGLISASGAEVAEGVKLVRKAGETLETIVQATQSVAATVTEISTAASEQSNGIDEMSQAVAHMDQITQQNAEMADQSAAAAEALNKQVRELRETVETYQTGSSCRQDDFAPAPRQPSGRRLSTAA</sequence>
<organism evidence="9 10">
    <name type="scientific">Alsobacter metallidurans</name>
    <dbReference type="NCBI Taxonomy" id="340221"/>
    <lineage>
        <taxon>Bacteria</taxon>
        <taxon>Pseudomonadati</taxon>
        <taxon>Pseudomonadota</taxon>
        <taxon>Alphaproteobacteria</taxon>
        <taxon>Hyphomicrobiales</taxon>
        <taxon>Alsobacteraceae</taxon>
        <taxon>Alsobacter</taxon>
    </lineage>
</organism>
<evidence type="ECO:0000313" key="9">
    <source>
        <dbReference type="EMBL" id="GGH12501.1"/>
    </source>
</evidence>
<gene>
    <name evidence="9" type="primary">mcpA</name>
    <name evidence="9" type="ORF">GCM10007036_10370</name>
</gene>
<dbReference type="GO" id="GO:0004888">
    <property type="term" value="F:transmembrane signaling receptor activity"/>
    <property type="evidence" value="ECO:0007669"/>
    <property type="project" value="InterPro"/>
</dbReference>
<comment type="caution">
    <text evidence="9">The sequence shown here is derived from an EMBL/GenBank/DDBJ whole genome shotgun (WGS) entry which is preliminary data.</text>
</comment>
<reference evidence="9" key="2">
    <citation type="submission" date="2020-09" db="EMBL/GenBank/DDBJ databases">
        <authorList>
            <person name="Sun Q."/>
            <person name="Zhou Y."/>
        </authorList>
    </citation>
    <scope>NUCLEOTIDE SEQUENCE</scope>
    <source>
        <strain evidence="9">CGMCC 1.12214</strain>
    </source>
</reference>
<dbReference type="AlphaFoldDB" id="A0A917I5A9"/>